<dbReference type="AlphaFoldDB" id="A0AA39S347"/>
<name>A0AA39S347_ACESA</name>
<dbReference type="EMBL" id="JAUESC010000383">
    <property type="protein sequence ID" value="KAK0584046.1"/>
    <property type="molecule type" value="Genomic_DNA"/>
</dbReference>
<evidence type="ECO:0000313" key="2">
    <source>
        <dbReference type="EMBL" id="KAK0584046.1"/>
    </source>
</evidence>
<dbReference type="GO" id="GO:0003676">
    <property type="term" value="F:nucleic acid binding"/>
    <property type="evidence" value="ECO:0007669"/>
    <property type="project" value="InterPro"/>
</dbReference>
<dbReference type="InterPro" id="IPR026960">
    <property type="entry name" value="RVT-Znf"/>
</dbReference>
<accession>A0AA39S347</accession>
<evidence type="ECO:0000259" key="1">
    <source>
        <dbReference type="PROSITE" id="PS50878"/>
    </source>
</evidence>
<reference evidence="2" key="2">
    <citation type="submission" date="2023-06" db="EMBL/GenBank/DDBJ databases">
        <authorList>
            <person name="Swenson N.G."/>
            <person name="Wegrzyn J.L."/>
            <person name="Mcevoy S.L."/>
        </authorList>
    </citation>
    <scope>NUCLEOTIDE SEQUENCE</scope>
    <source>
        <strain evidence="2">NS2018</strain>
        <tissue evidence="2">Leaf</tissue>
    </source>
</reference>
<dbReference type="InterPro" id="IPR036691">
    <property type="entry name" value="Endo/exonu/phosph_ase_sf"/>
</dbReference>
<dbReference type="CDD" id="cd01650">
    <property type="entry name" value="RT_nLTR_like"/>
    <property type="match status" value="1"/>
</dbReference>
<gene>
    <name evidence="2" type="ORF">LWI29_006910</name>
</gene>
<keyword evidence="3" id="KW-1185">Reference proteome</keyword>
<dbReference type="InterPro" id="IPR043502">
    <property type="entry name" value="DNA/RNA_pol_sf"/>
</dbReference>
<sequence length="1135" mass="128197">MGRCVPVSGIGPDMLMEGPFVEQGLCEENRLTGPSKAEGCSVLKRGCSGGLILLWKKVLQVKVLSYSVGHIDARFTMEDGYPWRFSGVYGDPSPHNRVASWDLMGRLSEMDRLPWVCGGDFNEILGMQEKVGGSVKSISGLIRFRQGRGPSNSSQEFIGKLNHCASRLRGWSQLRFRNLSSQISIKNREIENLYRYCENEGVMTEIQVLEKSVEDLLDSEELFWKQHARADWLEARDRNSKFFHAKASARQKKNSILRLQNSEGRMEETEEGMARVLQEFFHSLFQSAHPTPSNISRASDDISSSFSQSQRVELDRDFTAEEVRLAIFDLSPSKAPGPDGFHALFFQKFWHILKDDVTSVCLRILNGYASVKEFNRTTVVLIPKLNNPISPKDFRPIALCSVIYKTITKAIAFRVKPFLQDIVSPNQSAFVPGRHIFDNVLIAFESLHSIAKKKTGNKGLMAIKLDISKAYDRVEWKFLEVVLRKMNFPPRLIELILDCISTTSLCFLLNGKSVCEVQPSRGLRQGCPLSPYLFILCAEAFSCLIKKAENNGRGLGIQCSRGGPLISHMFFADDSILFSRASWECSLSIREILHVYACGSGQEINLQKSKVTFSPNVVEETKAVLIDLLGIEECLQQDQYLGLPTLVGRNKRIVFNDIMERVWKKLRSWKDNYFSVGGKEILIRAVAQAIPNYVMSIFQLLVGLCKDLGSMFSKFWWGSKEGKRKISWVKWIDLCKPKCQGGLNFKDLISSNQSLLAMQAWKILQHPESLIARLLKAKYFKQEEFLQVEVKSGISHVWRSILWGRNLLSQGLKWVVGNGKNIRVFQDKWIPRPSSFRTITPDPGGEIRVADLLSRNLRWWDIDKLNRLLLPGDKELVLSIPISWHGGEDYLAWHFDKHGEYSVHSGYQLAISQQVSESSSTSDQSQQWWNRMWSLHIPPKVKIFIWRAYGNALPSLQNLWQRKVVSSPRGAAADVLMFVSSIHSDEDLGSFCMLAWAIWGNRNSLYNTGKCKPSELMASSAAPLLAEFQRSKRAIIPIIPSVQIRGGPNWLAPPPGQLKINTAATLRSNGLAIGVGVEIRDEKGLVVVARSKQLPGNFTAEIGELIALREGLQLAKFYNMKVRPMWFPSLTIPGL</sequence>
<feature type="domain" description="Reverse transcriptase" evidence="1">
    <location>
        <begin position="363"/>
        <end position="645"/>
    </location>
</feature>
<dbReference type="PANTHER" id="PTHR33116">
    <property type="entry name" value="REVERSE TRANSCRIPTASE ZINC-BINDING DOMAIN-CONTAINING PROTEIN-RELATED-RELATED"/>
    <property type="match status" value="1"/>
</dbReference>
<dbReference type="Pfam" id="PF13966">
    <property type="entry name" value="zf-RVT"/>
    <property type="match status" value="1"/>
</dbReference>
<dbReference type="SUPFAM" id="SSF56219">
    <property type="entry name" value="DNase I-like"/>
    <property type="match status" value="1"/>
</dbReference>
<comment type="caution">
    <text evidence="2">The sequence shown here is derived from an EMBL/GenBank/DDBJ whole genome shotgun (WGS) entry which is preliminary data.</text>
</comment>
<dbReference type="InterPro" id="IPR000477">
    <property type="entry name" value="RT_dom"/>
</dbReference>
<dbReference type="InterPro" id="IPR002156">
    <property type="entry name" value="RNaseH_domain"/>
</dbReference>
<evidence type="ECO:0000313" key="3">
    <source>
        <dbReference type="Proteomes" id="UP001168877"/>
    </source>
</evidence>
<dbReference type="SUPFAM" id="SSF56672">
    <property type="entry name" value="DNA/RNA polymerases"/>
    <property type="match status" value="1"/>
</dbReference>
<reference evidence="2" key="1">
    <citation type="journal article" date="2022" name="Plant J.">
        <title>Strategies of tolerance reflected in two North American maple genomes.</title>
        <authorList>
            <person name="McEvoy S.L."/>
            <person name="Sezen U.U."/>
            <person name="Trouern-Trend A."/>
            <person name="McMahon S.M."/>
            <person name="Schaberg P.G."/>
            <person name="Yang J."/>
            <person name="Wegrzyn J.L."/>
            <person name="Swenson N.G."/>
        </authorList>
    </citation>
    <scope>NUCLEOTIDE SEQUENCE</scope>
    <source>
        <strain evidence="2">NS2018</strain>
    </source>
</reference>
<proteinExistence type="predicted"/>
<dbReference type="GO" id="GO:0004523">
    <property type="term" value="F:RNA-DNA hybrid ribonuclease activity"/>
    <property type="evidence" value="ECO:0007669"/>
    <property type="project" value="InterPro"/>
</dbReference>
<protein>
    <recommendedName>
        <fullName evidence="1">Reverse transcriptase domain-containing protein</fullName>
    </recommendedName>
</protein>
<dbReference type="Pfam" id="PF00078">
    <property type="entry name" value="RVT_1"/>
    <property type="match status" value="1"/>
</dbReference>
<dbReference type="PROSITE" id="PS50878">
    <property type="entry name" value="RT_POL"/>
    <property type="match status" value="1"/>
</dbReference>
<dbReference type="Proteomes" id="UP001168877">
    <property type="component" value="Unassembled WGS sequence"/>
</dbReference>
<dbReference type="Pfam" id="PF13456">
    <property type="entry name" value="RVT_3"/>
    <property type="match status" value="1"/>
</dbReference>
<organism evidence="2 3">
    <name type="scientific">Acer saccharum</name>
    <name type="common">Sugar maple</name>
    <dbReference type="NCBI Taxonomy" id="4024"/>
    <lineage>
        <taxon>Eukaryota</taxon>
        <taxon>Viridiplantae</taxon>
        <taxon>Streptophyta</taxon>
        <taxon>Embryophyta</taxon>
        <taxon>Tracheophyta</taxon>
        <taxon>Spermatophyta</taxon>
        <taxon>Magnoliopsida</taxon>
        <taxon>eudicotyledons</taxon>
        <taxon>Gunneridae</taxon>
        <taxon>Pentapetalae</taxon>
        <taxon>rosids</taxon>
        <taxon>malvids</taxon>
        <taxon>Sapindales</taxon>
        <taxon>Sapindaceae</taxon>
        <taxon>Hippocastanoideae</taxon>
        <taxon>Acereae</taxon>
        <taxon>Acer</taxon>
    </lineage>
</organism>
<dbReference type="PANTHER" id="PTHR33116:SF86">
    <property type="entry name" value="REVERSE TRANSCRIPTASE DOMAIN-CONTAINING PROTEIN"/>
    <property type="match status" value="1"/>
</dbReference>